<reference evidence="1" key="1">
    <citation type="submission" date="2014-11" db="EMBL/GenBank/DDBJ databases">
        <authorList>
            <person name="Amaro Gonzalez C."/>
        </authorList>
    </citation>
    <scope>NUCLEOTIDE SEQUENCE</scope>
</reference>
<proteinExistence type="predicted"/>
<name>A0A0E9SRX9_ANGAN</name>
<organism evidence="1">
    <name type="scientific">Anguilla anguilla</name>
    <name type="common">European freshwater eel</name>
    <name type="synonym">Muraena anguilla</name>
    <dbReference type="NCBI Taxonomy" id="7936"/>
    <lineage>
        <taxon>Eukaryota</taxon>
        <taxon>Metazoa</taxon>
        <taxon>Chordata</taxon>
        <taxon>Craniata</taxon>
        <taxon>Vertebrata</taxon>
        <taxon>Euteleostomi</taxon>
        <taxon>Actinopterygii</taxon>
        <taxon>Neopterygii</taxon>
        <taxon>Teleostei</taxon>
        <taxon>Anguilliformes</taxon>
        <taxon>Anguillidae</taxon>
        <taxon>Anguilla</taxon>
    </lineage>
</organism>
<accession>A0A0E9SRX9</accession>
<evidence type="ECO:0000313" key="1">
    <source>
        <dbReference type="EMBL" id="JAH44007.1"/>
    </source>
</evidence>
<sequence>MKSYILASLFGMTFTIIEICRQQTRSVNEK</sequence>
<protein>
    <submittedName>
        <fullName evidence="1">Uncharacterized protein</fullName>
    </submittedName>
</protein>
<reference evidence="1" key="2">
    <citation type="journal article" date="2015" name="Fish Shellfish Immunol.">
        <title>Early steps in the European eel (Anguilla anguilla)-Vibrio vulnificus interaction in the gills: Role of the RtxA13 toxin.</title>
        <authorList>
            <person name="Callol A."/>
            <person name="Pajuelo D."/>
            <person name="Ebbesson L."/>
            <person name="Teles M."/>
            <person name="MacKenzie S."/>
            <person name="Amaro C."/>
        </authorList>
    </citation>
    <scope>NUCLEOTIDE SEQUENCE</scope>
</reference>
<dbReference type="EMBL" id="GBXM01064570">
    <property type="protein sequence ID" value="JAH44007.1"/>
    <property type="molecule type" value="Transcribed_RNA"/>
</dbReference>
<dbReference type="AlphaFoldDB" id="A0A0E9SRX9"/>